<sequence>RLGGHRPKAANSPPEQWRRSARVFPFPQYNQTSKDGDLMLLKLLFPVHLNKEVEPLPVATSCPVAGDSCQISGWGSTTSPE</sequence>
<proteinExistence type="predicted"/>
<dbReference type="OrthoDB" id="10059102at2759"/>
<keyword evidence="1" id="KW-1015">Disulfide bond</keyword>
<feature type="non-terminal residue" evidence="3">
    <location>
        <position position="1"/>
    </location>
</feature>
<dbReference type="Pfam" id="PF00089">
    <property type="entry name" value="Trypsin"/>
    <property type="match status" value="1"/>
</dbReference>
<dbReference type="Gene3D" id="2.40.10.10">
    <property type="entry name" value="Trypsin-like serine proteases"/>
    <property type="match status" value="1"/>
</dbReference>
<dbReference type="InterPro" id="IPR043504">
    <property type="entry name" value="Peptidase_S1_PA_chymotrypsin"/>
</dbReference>
<reference evidence="3 4" key="1">
    <citation type="submission" date="2019-09" db="EMBL/GenBank/DDBJ databases">
        <title>Bird 10,000 Genomes (B10K) Project - Family phase.</title>
        <authorList>
            <person name="Zhang G."/>
        </authorList>
    </citation>
    <scope>NUCLEOTIDE SEQUENCE [LARGE SCALE GENOMIC DNA]</scope>
    <source>
        <strain evidence="3">B10K-DU-002-35</strain>
        <tissue evidence="3">Muscle</tissue>
    </source>
</reference>
<organism evidence="3 4">
    <name type="scientific">Rhinopomastus cyanomelas</name>
    <name type="common">Common scimitarbill</name>
    <dbReference type="NCBI Taxonomy" id="113115"/>
    <lineage>
        <taxon>Eukaryota</taxon>
        <taxon>Metazoa</taxon>
        <taxon>Chordata</taxon>
        <taxon>Craniata</taxon>
        <taxon>Vertebrata</taxon>
        <taxon>Euteleostomi</taxon>
        <taxon>Archelosauria</taxon>
        <taxon>Archosauria</taxon>
        <taxon>Dinosauria</taxon>
        <taxon>Saurischia</taxon>
        <taxon>Theropoda</taxon>
        <taxon>Coelurosauria</taxon>
        <taxon>Aves</taxon>
        <taxon>Neognathae</taxon>
        <taxon>Neoaves</taxon>
        <taxon>Telluraves</taxon>
        <taxon>Coraciimorphae</taxon>
        <taxon>Bucerotiformes</taxon>
        <taxon>Rhinopomastidae</taxon>
        <taxon>Rhinopomastus</taxon>
    </lineage>
</organism>
<gene>
    <name evidence="3" type="primary">Klk15</name>
    <name evidence="3" type="ORF">RHICYA_R15981</name>
</gene>
<dbReference type="InterPro" id="IPR009003">
    <property type="entry name" value="Peptidase_S1_PA"/>
</dbReference>
<dbReference type="PANTHER" id="PTHR24271:SF48">
    <property type="entry name" value="KALLIKREIN-14"/>
    <property type="match status" value="1"/>
</dbReference>
<dbReference type="GO" id="GO:0006508">
    <property type="term" value="P:proteolysis"/>
    <property type="evidence" value="ECO:0007669"/>
    <property type="project" value="InterPro"/>
</dbReference>
<dbReference type="InterPro" id="IPR001254">
    <property type="entry name" value="Trypsin_dom"/>
</dbReference>
<name>A0A7L1P090_RHICY</name>
<dbReference type="Proteomes" id="UP000565785">
    <property type="component" value="Unassembled WGS sequence"/>
</dbReference>
<dbReference type="AlphaFoldDB" id="A0A7L1P090"/>
<feature type="non-terminal residue" evidence="3">
    <location>
        <position position="81"/>
    </location>
</feature>
<dbReference type="PANTHER" id="PTHR24271">
    <property type="entry name" value="KALLIKREIN-RELATED"/>
    <property type="match status" value="1"/>
</dbReference>
<evidence type="ECO:0000313" key="3">
    <source>
        <dbReference type="EMBL" id="NXO05279.1"/>
    </source>
</evidence>
<dbReference type="EMBL" id="VXBP01010646">
    <property type="protein sequence ID" value="NXO05279.1"/>
    <property type="molecule type" value="Genomic_DNA"/>
</dbReference>
<protein>
    <submittedName>
        <fullName evidence="3">KLK15 protein</fullName>
    </submittedName>
</protein>
<comment type="caution">
    <text evidence="3">The sequence shown here is derived from an EMBL/GenBank/DDBJ whole genome shotgun (WGS) entry which is preliminary data.</text>
</comment>
<evidence type="ECO:0000313" key="4">
    <source>
        <dbReference type="Proteomes" id="UP000565785"/>
    </source>
</evidence>
<accession>A0A7L1P090</accession>
<dbReference type="SUPFAM" id="SSF50494">
    <property type="entry name" value="Trypsin-like serine proteases"/>
    <property type="match status" value="1"/>
</dbReference>
<evidence type="ECO:0000259" key="2">
    <source>
        <dbReference type="Pfam" id="PF00089"/>
    </source>
</evidence>
<dbReference type="GO" id="GO:0030141">
    <property type="term" value="C:secretory granule"/>
    <property type="evidence" value="ECO:0007669"/>
    <property type="project" value="TreeGrafter"/>
</dbReference>
<keyword evidence="4" id="KW-1185">Reference proteome</keyword>
<feature type="domain" description="Peptidase S1" evidence="2">
    <location>
        <begin position="13"/>
        <end position="79"/>
    </location>
</feature>
<dbReference type="GO" id="GO:0004252">
    <property type="term" value="F:serine-type endopeptidase activity"/>
    <property type="evidence" value="ECO:0007669"/>
    <property type="project" value="InterPro"/>
</dbReference>
<evidence type="ECO:0000256" key="1">
    <source>
        <dbReference type="ARBA" id="ARBA00023157"/>
    </source>
</evidence>